<sequence length="249" mass="27973">MASPWVNDALSHAQSAFSSKINTDILEVGGGSRTHIPLQGARYTVLDISKEQLERNRDACERILGDAQTIDYGDRHFDACVFWDVLEHLESPRAALLRAHDTLSPGGLVFVKGPILNSAKGIFTDLTPWWTHVLFYRYVLRQKNAGKPGYAPFRVEHAAEASHSEIAGTLKELGMDIVFVGEYVSTQVHALKDRIPPLYWLYEAFGLLLRTVSAGRIGGRETEFLIVAKCLRPHQTLYSTSESRNWLRH</sequence>
<dbReference type="GO" id="GO:0032259">
    <property type="term" value="P:methylation"/>
    <property type="evidence" value="ECO:0007669"/>
    <property type="project" value="UniProtKB-KW"/>
</dbReference>
<keyword evidence="1" id="KW-0489">Methyltransferase</keyword>
<dbReference type="CDD" id="cd02440">
    <property type="entry name" value="AdoMet_MTases"/>
    <property type="match status" value="1"/>
</dbReference>
<dbReference type="RefSeq" id="WP_049730635.1">
    <property type="nucleotide sequence ID" value="NZ_KZ859521.1"/>
</dbReference>
<evidence type="ECO:0000313" key="1">
    <source>
        <dbReference type="EMBL" id="RFC01136.1"/>
    </source>
</evidence>
<name>A0A3E1C1L4_RHILT</name>
<evidence type="ECO:0000313" key="2">
    <source>
        <dbReference type="Proteomes" id="UP000256748"/>
    </source>
</evidence>
<organism evidence="1 2">
    <name type="scientific">Rhizobium leguminosarum bv. trifolii</name>
    <dbReference type="NCBI Taxonomy" id="386"/>
    <lineage>
        <taxon>Bacteria</taxon>
        <taxon>Pseudomonadati</taxon>
        <taxon>Pseudomonadota</taxon>
        <taxon>Alphaproteobacteria</taxon>
        <taxon>Hyphomicrobiales</taxon>
        <taxon>Rhizobiaceae</taxon>
        <taxon>Rhizobium/Agrobacterium group</taxon>
        <taxon>Rhizobium</taxon>
    </lineage>
</organism>
<dbReference type="GO" id="GO:0008757">
    <property type="term" value="F:S-adenosylmethionine-dependent methyltransferase activity"/>
    <property type="evidence" value="ECO:0007669"/>
    <property type="project" value="InterPro"/>
</dbReference>
<comment type="caution">
    <text evidence="1">The sequence shown here is derived from an EMBL/GenBank/DDBJ whole genome shotgun (WGS) entry which is preliminary data.</text>
</comment>
<reference evidence="1 2" key="1">
    <citation type="submission" date="2017-03" db="EMBL/GenBank/DDBJ databases">
        <title>Genome analysis of Rhizobial strains effectives or ineffectives for nitrogen fixation isolated from bean seeds.</title>
        <authorList>
            <person name="Peralta H."/>
            <person name="Aguilar-Vera A."/>
            <person name="Mora Y."/>
            <person name="Vargas-Lagunas C."/>
            <person name="Girard L."/>
            <person name="Mora J."/>
        </authorList>
    </citation>
    <scope>NUCLEOTIDE SEQUENCE [LARGE SCALE GENOMIC DNA]</scope>
    <source>
        <strain evidence="1 2">CCGM5</strain>
    </source>
</reference>
<keyword evidence="1" id="KW-0808">Transferase</keyword>
<dbReference type="EMBL" id="NAOO01000001">
    <property type="protein sequence ID" value="RFC01136.1"/>
    <property type="molecule type" value="Genomic_DNA"/>
</dbReference>
<dbReference type="Proteomes" id="UP000256748">
    <property type="component" value="Unassembled WGS sequence"/>
</dbReference>
<dbReference type="Pfam" id="PF13489">
    <property type="entry name" value="Methyltransf_23"/>
    <property type="match status" value="1"/>
</dbReference>
<protein>
    <submittedName>
        <fullName evidence="1">SAM-dependent methyltransferase</fullName>
    </submittedName>
</protein>
<dbReference type="SUPFAM" id="SSF53335">
    <property type="entry name" value="S-adenosyl-L-methionine-dependent methyltransferases"/>
    <property type="match status" value="1"/>
</dbReference>
<proteinExistence type="predicted"/>
<dbReference type="AlphaFoldDB" id="A0A3E1C1L4"/>
<dbReference type="Gene3D" id="3.40.50.150">
    <property type="entry name" value="Vaccinia Virus protein VP39"/>
    <property type="match status" value="1"/>
</dbReference>
<gene>
    <name evidence="1" type="ORF">B5K10_02110</name>
</gene>
<dbReference type="InterPro" id="IPR029063">
    <property type="entry name" value="SAM-dependent_MTases_sf"/>
</dbReference>
<accession>A0A3E1C1L4</accession>